<dbReference type="EMBL" id="BAABIL010000688">
    <property type="protein sequence ID" value="GAA4660337.1"/>
    <property type="molecule type" value="Genomic_DNA"/>
</dbReference>
<dbReference type="Proteomes" id="UP001501195">
    <property type="component" value="Unassembled WGS sequence"/>
</dbReference>
<evidence type="ECO:0000256" key="2">
    <source>
        <dbReference type="SAM" id="Phobius"/>
    </source>
</evidence>
<keyword evidence="4" id="KW-1185">Reference proteome</keyword>
<keyword evidence="2" id="KW-1133">Transmembrane helix</keyword>
<evidence type="ECO:0000256" key="1">
    <source>
        <dbReference type="SAM" id="MobiDB-lite"/>
    </source>
</evidence>
<feature type="transmembrane region" description="Helical" evidence="2">
    <location>
        <begin position="44"/>
        <end position="77"/>
    </location>
</feature>
<dbReference type="NCBIfam" id="NF041681">
    <property type="entry name" value="HGxxPAAW"/>
    <property type="match status" value="1"/>
</dbReference>
<accession>A0ABP8VDS3</accession>
<feature type="region of interest" description="Disordered" evidence="1">
    <location>
        <begin position="1"/>
        <end position="35"/>
    </location>
</feature>
<comment type="caution">
    <text evidence="3">The sequence shown here is derived from an EMBL/GenBank/DDBJ whole genome shotgun (WGS) entry which is preliminary data.</text>
</comment>
<evidence type="ECO:0008006" key="5">
    <source>
        <dbReference type="Google" id="ProtNLM"/>
    </source>
</evidence>
<sequence>MEQSGSTAGRQTTAAQASHNARHDGPAEIVDEHGHGSTPAAWTGVGICLVGSLVVSLAVVFTHLVTAIVGAVIVLAAPVVAKVMSKAGKGATGRDGRPAGTGRATSH</sequence>
<keyword evidence="2" id="KW-0472">Membrane</keyword>
<dbReference type="RefSeq" id="WP_345713987.1">
    <property type="nucleotide sequence ID" value="NZ_BAABIL010000688.1"/>
</dbReference>
<feature type="region of interest" description="Disordered" evidence="1">
    <location>
        <begin position="86"/>
        <end position="107"/>
    </location>
</feature>
<proteinExistence type="predicted"/>
<protein>
    <recommendedName>
        <fullName evidence="5">DUF3040 family protein</fullName>
    </recommendedName>
</protein>
<feature type="compositionally biased region" description="Polar residues" evidence="1">
    <location>
        <begin position="1"/>
        <end position="19"/>
    </location>
</feature>
<gene>
    <name evidence="3" type="ORF">GCM10023225_33730</name>
</gene>
<reference evidence="4" key="1">
    <citation type="journal article" date="2019" name="Int. J. Syst. Evol. Microbiol.">
        <title>The Global Catalogue of Microorganisms (GCM) 10K type strain sequencing project: providing services to taxonomists for standard genome sequencing and annotation.</title>
        <authorList>
            <consortium name="The Broad Institute Genomics Platform"/>
            <consortium name="The Broad Institute Genome Sequencing Center for Infectious Disease"/>
            <person name="Wu L."/>
            <person name="Ma J."/>
        </authorList>
    </citation>
    <scope>NUCLEOTIDE SEQUENCE [LARGE SCALE GENOMIC DNA]</scope>
    <source>
        <strain evidence="4">JCM 18126</strain>
    </source>
</reference>
<feature type="compositionally biased region" description="Basic and acidic residues" evidence="1">
    <location>
        <begin position="21"/>
        <end position="35"/>
    </location>
</feature>
<evidence type="ECO:0000313" key="3">
    <source>
        <dbReference type="EMBL" id="GAA4660337.1"/>
    </source>
</evidence>
<evidence type="ECO:0000313" key="4">
    <source>
        <dbReference type="Proteomes" id="UP001501195"/>
    </source>
</evidence>
<keyword evidence="2" id="KW-0812">Transmembrane</keyword>
<name>A0ABP8VDS3_9ACTN</name>
<organism evidence="3 4">
    <name type="scientific">Kineococcus glutinatus</name>
    <dbReference type="NCBI Taxonomy" id="1070872"/>
    <lineage>
        <taxon>Bacteria</taxon>
        <taxon>Bacillati</taxon>
        <taxon>Actinomycetota</taxon>
        <taxon>Actinomycetes</taxon>
        <taxon>Kineosporiales</taxon>
        <taxon>Kineosporiaceae</taxon>
        <taxon>Kineococcus</taxon>
    </lineage>
</organism>